<protein>
    <submittedName>
        <fullName evidence="1">Uncharacterized protein</fullName>
    </submittedName>
</protein>
<keyword evidence="2" id="KW-1185">Reference proteome</keyword>
<evidence type="ECO:0000313" key="2">
    <source>
        <dbReference type="Proteomes" id="UP000821866"/>
    </source>
</evidence>
<dbReference type="EMBL" id="JABSTU010000001">
    <property type="protein sequence ID" value="KAH8040082.1"/>
    <property type="molecule type" value="Genomic_DNA"/>
</dbReference>
<name>A0A9J6F038_RHIMP</name>
<sequence>MQRATSMRLLDALGSDQRIIIFDIVQAHHSPKTAKAQLTDWNVYRRQLDDDSTNDDIEACLNEIFGVDDGHTKVIQLDEDNPAIDTHLLHLYWRLGNHF</sequence>
<proteinExistence type="predicted"/>
<evidence type="ECO:0000313" key="1">
    <source>
        <dbReference type="EMBL" id="KAH8040082.1"/>
    </source>
</evidence>
<accession>A0A9J6F038</accession>
<comment type="caution">
    <text evidence="1">The sequence shown here is derived from an EMBL/GenBank/DDBJ whole genome shotgun (WGS) entry which is preliminary data.</text>
</comment>
<organism evidence="1 2">
    <name type="scientific">Rhipicephalus microplus</name>
    <name type="common">Cattle tick</name>
    <name type="synonym">Boophilus microplus</name>
    <dbReference type="NCBI Taxonomy" id="6941"/>
    <lineage>
        <taxon>Eukaryota</taxon>
        <taxon>Metazoa</taxon>
        <taxon>Ecdysozoa</taxon>
        <taxon>Arthropoda</taxon>
        <taxon>Chelicerata</taxon>
        <taxon>Arachnida</taxon>
        <taxon>Acari</taxon>
        <taxon>Parasitiformes</taxon>
        <taxon>Ixodida</taxon>
        <taxon>Ixodoidea</taxon>
        <taxon>Ixodidae</taxon>
        <taxon>Rhipicephalinae</taxon>
        <taxon>Rhipicephalus</taxon>
        <taxon>Boophilus</taxon>
    </lineage>
</organism>
<reference evidence="1" key="2">
    <citation type="submission" date="2021-09" db="EMBL/GenBank/DDBJ databases">
        <authorList>
            <person name="Jia N."/>
            <person name="Wang J."/>
            <person name="Shi W."/>
            <person name="Du L."/>
            <person name="Sun Y."/>
            <person name="Zhan W."/>
            <person name="Jiang J."/>
            <person name="Wang Q."/>
            <person name="Zhang B."/>
            <person name="Ji P."/>
            <person name="Sakyi L.B."/>
            <person name="Cui X."/>
            <person name="Yuan T."/>
            <person name="Jiang B."/>
            <person name="Yang W."/>
            <person name="Lam T.T.-Y."/>
            <person name="Chang Q."/>
            <person name="Ding S."/>
            <person name="Wang X."/>
            <person name="Zhu J."/>
            <person name="Ruan X."/>
            <person name="Zhao L."/>
            <person name="Wei J."/>
            <person name="Que T."/>
            <person name="Du C."/>
            <person name="Cheng J."/>
            <person name="Dai P."/>
            <person name="Han X."/>
            <person name="Huang E."/>
            <person name="Gao Y."/>
            <person name="Liu J."/>
            <person name="Shao H."/>
            <person name="Ye R."/>
            <person name="Li L."/>
            <person name="Wei W."/>
            <person name="Wang X."/>
            <person name="Wang C."/>
            <person name="Huo Q."/>
            <person name="Li W."/>
            <person name="Guo W."/>
            <person name="Chen H."/>
            <person name="Chen S."/>
            <person name="Zhou L."/>
            <person name="Zhou L."/>
            <person name="Ni X."/>
            <person name="Tian J."/>
            <person name="Zhou Y."/>
            <person name="Sheng Y."/>
            <person name="Liu T."/>
            <person name="Pan Y."/>
            <person name="Xia L."/>
            <person name="Li J."/>
            <person name="Zhao F."/>
            <person name="Cao W."/>
        </authorList>
    </citation>
    <scope>NUCLEOTIDE SEQUENCE</scope>
    <source>
        <strain evidence="1">Rmic-2018</strain>
        <tissue evidence="1">Larvae</tissue>
    </source>
</reference>
<reference evidence="1" key="1">
    <citation type="journal article" date="2020" name="Cell">
        <title>Large-Scale Comparative Analyses of Tick Genomes Elucidate Their Genetic Diversity and Vector Capacities.</title>
        <authorList>
            <consortium name="Tick Genome and Microbiome Consortium (TIGMIC)"/>
            <person name="Jia N."/>
            <person name="Wang J."/>
            <person name="Shi W."/>
            <person name="Du L."/>
            <person name="Sun Y."/>
            <person name="Zhan W."/>
            <person name="Jiang J.F."/>
            <person name="Wang Q."/>
            <person name="Zhang B."/>
            <person name="Ji P."/>
            <person name="Bell-Sakyi L."/>
            <person name="Cui X.M."/>
            <person name="Yuan T.T."/>
            <person name="Jiang B.G."/>
            <person name="Yang W.F."/>
            <person name="Lam T.T."/>
            <person name="Chang Q.C."/>
            <person name="Ding S.J."/>
            <person name="Wang X.J."/>
            <person name="Zhu J.G."/>
            <person name="Ruan X.D."/>
            <person name="Zhao L."/>
            <person name="Wei J.T."/>
            <person name="Ye R.Z."/>
            <person name="Que T.C."/>
            <person name="Du C.H."/>
            <person name="Zhou Y.H."/>
            <person name="Cheng J.X."/>
            <person name="Dai P.F."/>
            <person name="Guo W.B."/>
            <person name="Han X.H."/>
            <person name="Huang E.J."/>
            <person name="Li L.F."/>
            <person name="Wei W."/>
            <person name="Gao Y.C."/>
            <person name="Liu J.Z."/>
            <person name="Shao H.Z."/>
            <person name="Wang X."/>
            <person name="Wang C.C."/>
            <person name="Yang T.C."/>
            <person name="Huo Q.B."/>
            <person name="Li W."/>
            <person name="Chen H.Y."/>
            <person name="Chen S.E."/>
            <person name="Zhou L.G."/>
            <person name="Ni X.B."/>
            <person name="Tian J.H."/>
            <person name="Sheng Y."/>
            <person name="Liu T."/>
            <person name="Pan Y.S."/>
            <person name="Xia L.Y."/>
            <person name="Li J."/>
            <person name="Zhao F."/>
            <person name="Cao W.C."/>
        </authorList>
    </citation>
    <scope>NUCLEOTIDE SEQUENCE</scope>
    <source>
        <strain evidence="1">Rmic-2018</strain>
    </source>
</reference>
<dbReference type="Proteomes" id="UP000821866">
    <property type="component" value="Chromosome 1"/>
</dbReference>
<gene>
    <name evidence="1" type="ORF">HPB51_009338</name>
</gene>
<dbReference type="AlphaFoldDB" id="A0A9J6F038"/>